<comment type="caution">
    <text evidence="2">The sequence shown here is derived from an EMBL/GenBank/DDBJ whole genome shotgun (WGS) entry which is preliminary data.</text>
</comment>
<dbReference type="RefSeq" id="WP_308951190.1">
    <property type="nucleotide sequence ID" value="NZ_JARXHW010000034.1"/>
</dbReference>
<keyword evidence="3" id="KW-1185">Reference proteome</keyword>
<accession>A0ABU1AWN8</accession>
<evidence type="ECO:0000313" key="3">
    <source>
        <dbReference type="Proteomes" id="UP001225316"/>
    </source>
</evidence>
<reference evidence="2 3" key="1">
    <citation type="submission" date="2023-04" db="EMBL/GenBank/DDBJ databases">
        <title>A novel bacteria isolated from coastal sediment.</title>
        <authorList>
            <person name="Liu X.-J."/>
            <person name="Du Z.-J."/>
        </authorList>
    </citation>
    <scope>NUCLEOTIDE SEQUENCE [LARGE SCALE GENOMIC DNA]</scope>
    <source>
        <strain evidence="2 3">SDUM461003</strain>
    </source>
</reference>
<feature type="signal peptide" evidence="1">
    <location>
        <begin position="1"/>
        <end position="22"/>
    </location>
</feature>
<evidence type="ECO:0008006" key="4">
    <source>
        <dbReference type="Google" id="ProtNLM"/>
    </source>
</evidence>
<feature type="chain" id="PRO_5045136379" description="DUF4397 domain-containing protein" evidence="1">
    <location>
        <begin position="23"/>
        <end position="229"/>
    </location>
</feature>
<keyword evidence="1" id="KW-0732">Signal</keyword>
<sequence>MNIRAFFLCVGASALLLGSLFGQDAKNINSQFSVLSWKRTIHDLYYESASGEEFKFFAPNGSPSQVYDYMGPAPLNFYKYKGVDEAGNPLRKVVASYSPKAGDQHLLLFIPDPKSRTEERYRLLPLDYSPESIAEGTYRFFNLASYPVYIRFGDETFKVNAGRSESIRSDPSVADGLDVAMALQVSEEPNSAKVVYSAGWTLKSGRSALVFITNDRGIKGRIDVKRIYF</sequence>
<protein>
    <recommendedName>
        <fullName evidence="4">DUF4397 domain-containing protein</fullName>
    </recommendedName>
</protein>
<evidence type="ECO:0000313" key="2">
    <source>
        <dbReference type="EMBL" id="MDQ8208568.1"/>
    </source>
</evidence>
<gene>
    <name evidence="2" type="ORF">QEH52_13670</name>
</gene>
<proteinExistence type="predicted"/>
<dbReference type="Proteomes" id="UP001225316">
    <property type="component" value="Unassembled WGS sequence"/>
</dbReference>
<organism evidence="2 3">
    <name type="scientific">Thalassobacterium maritimum</name>
    <dbReference type="NCBI Taxonomy" id="3041265"/>
    <lineage>
        <taxon>Bacteria</taxon>
        <taxon>Pseudomonadati</taxon>
        <taxon>Verrucomicrobiota</taxon>
        <taxon>Opitutia</taxon>
        <taxon>Puniceicoccales</taxon>
        <taxon>Coraliomargaritaceae</taxon>
        <taxon>Thalassobacterium</taxon>
    </lineage>
</organism>
<name>A0ABU1AWN8_9BACT</name>
<dbReference type="EMBL" id="JARXHW010000034">
    <property type="protein sequence ID" value="MDQ8208568.1"/>
    <property type="molecule type" value="Genomic_DNA"/>
</dbReference>
<evidence type="ECO:0000256" key="1">
    <source>
        <dbReference type="SAM" id="SignalP"/>
    </source>
</evidence>